<feature type="transmembrane region" description="Helical" evidence="9">
    <location>
        <begin position="230"/>
        <end position="247"/>
    </location>
</feature>
<comment type="subcellular location">
    <subcellularLocation>
        <location evidence="1">Membrane</location>
        <topology evidence="1">Multi-pass membrane protein</topology>
    </subcellularLocation>
</comment>
<keyword evidence="7 9" id="KW-1133">Transmembrane helix</keyword>
<evidence type="ECO:0000259" key="11">
    <source>
        <dbReference type="Pfam" id="PF12122"/>
    </source>
</evidence>
<dbReference type="InterPro" id="IPR022732">
    <property type="entry name" value="Peptidase_S54_GlpG_N"/>
</dbReference>
<dbReference type="InterPro" id="IPR022764">
    <property type="entry name" value="Peptidase_S54_rhomboid_dom"/>
</dbReference>
<keyword evidence="4" id="KW-0997">Cell inner membrane</keyword>
<evidence type="ECO:0000256" key="6">
    <source>
        <dbReference type="ARBA" id="ARBA00022801"/>
    </source>
</evidence>
<keyword evidence="12" id="KW-0645">Protease</keyword>
<feature type="domain" description="Peptidase S54 rhomboid" evidence="10">
    <location>
        <begin position="139"/>
        <end position="271"/>
    </location>
</feature>
<reference evidence="13" key="1">
    <citation type="journal article" date="2019" name="Int. J. Syst. Evol. Microbiol.">
        <title>The Global Catalogue of Microorganisms (GCM) 10K type strain sequencing project: providing services to taxonomists for standard genome sequencing and annotation.</title>
        <authorList>
            <consortium name="The Broad Institute Genomics Platform"/>
            <consortium name="The Broad Institute Genome Sequencing Center for Infectious Disease"/>
            <person name="Wu L."/>
            <person name="Ma J."/>
        </authorList>
    </citation>
    <scope>NUCLEOTIDE SEQUENCE [LARGE SCALE GENOMIC DNA]</scope>
    <source>
        <strain evidence="13">CGMCC 1.10131</strain>
    </source>
</reference>
<dbReference type="Gene3D" id="1.20.1540.10">
    <property type="entry name" value="Rhomboid-like"/>
    <property type="match status" value="1"/>
</dbReference>
<evidence type="ECO:0000256" key="9">
    <source>
        <dbReference type="SAM" id="Phobius"/>
    </source>
</evidence>
<dbReference type="Proteomes" id="UP000651977">
    <property type="component" value="Unassembled WGS sequence"/>
</dbReference>
<keyword evidence="6" id="KW-0378">Hydrolase</keyword>
<proteinExistence type="inferred from homology"/>
<dbReference type="RefSeq" id="WP_157051754.1">
    <property type="nucleotide sequence ID" value="NZ_BMDY01000016.1"/>
</dbReference>
<sequence length="284" mass="31028">MKHLVVINNPRVAQAFVDYMAVLNIECQLAPAEQGVVVILMDEQHLEKAEYELQQFLANPSDAKYSAASWKVADSRKATFSYGGKGMVKSAFLAHAGPVTLAVLAISAVIFALMQMGFERSLILNLTIPPDLSMLLSADFWRVISPIFLHFSIIHIAFNGLWWWQLGGEIERQLGSSKLLLITIVAAVIPNVAQLLATGPFFGGLSGVVYALLGYCWFTGWLRPQTGLQLNPAIVGFMLVWLVIGFMDVVGPSTANLAHLFGLFVGCAQALLDRFVTTDKSKAV</sequence>
<comment type="similarity">
    <text evidence="2">Belongs to the peptidase S54 family.</text>
</comment>
<evidence type="ECO:0000256" key="5">
    <source>
        <dbReference type="ARBA" id="ARBA00022692"/>
    </source>
</evidence>
<dbReference type="Pfam" id="PF01694">
    <property type="entry name" value="Rhomboid"/>
    <property type="match status" value="1"/>
</dbReference>
<dbReference type="NCBIfam" id="TIGR04239">
    <property type="entry name" value="rhombo_GlpG"/>
    <property type="match status" value="1"/>
</dbReference>
<evidence type="ECO:0000256" key="1">
    <source>
        <dbReference type="ARBA" id="ARBA00004141"/>
    </source>
</evidence>
<keyword evidence="8 9" id="KW-0472">Membrane</keyword>
<dbReference type="PANTHER" id="PTHR43731:SF14">
    <property type="entry name" value="PRESENILIN-ASSOCIATED RHOMBOID-LIKE PROTEIN, MITOCHONDRIAL"/>
    <property type="match status" value="1"/>
</dbReference>
<dbReference type="InterPro" id="IPR038236">
    <property type="entry name" value="GlpG_N_sf"/>
</dbReference>
<dbReference type="InterPro" id="IPR035952">
    <property type="entry name" value="Rhomboid-like_sf"/>
</dbReference>
<dbReference type="GO" id="GO:0006508">
    <property type="term" value="P:proteolysis"/>
    <property type="evidence" value="ECO:0007669"/>
    <property type="project" value="UniProtKB-KW"/>
</dbReference>
<gene>
    <name evidence="12" type="ORF">GCM10007414_26700</name>
</gene>
<feature type="transmembrane region" description="Helical" evidence="9">
    <location>
        <begin position="92"/>
        <end position="114"/>
    </location>
</feature>
<evidence type="ECO:0000256" key="4">
    <source>
        <dbReference type="ARBA" id="ARBA00022519"/>
    </source>
</evidence>
<name>A0ABQ1I365_9ALTE</name>
<feature type="domain" description="Peptidase S54 GlpG peptidase N-terminal" evidence="11">
    <location>
        <begin position="1"/>
        <end position="83"/>
    </location>
</feature>
<protein>
    <submittedName>
        <fullName evidence="12">Rhomboid family intramembrane serine protease GlpG</fullName>
    </submittedName>
</protein>
<feature type="transmembrane region" description="Helical" evidence="9">
    <location>
        <begin position="199"/>
        <end position="218"/>
    </location>
</feature>
<feature type="transmembrane region" description="Helical" evidence="9">
    <location>
        <begin position="253"/>
        <end position="272"/>
    </location>
</feature>
<dbReference type="InterPro" id="IPR023662">
    <property type="entry name" value="Rhomboid_protease_GlpG"/>
</dbReference>
<evidence type="ECO:0000313" key="13">
    <source>
        <dbReference type="Proteomes" id="UP000651977"/>
    </source>
</evidence>
<dbReference type="PANTHER" id="PTHR43731">
    <property type="entry name" value="RHOMBOID PROTEASE"/>
    <property type="match status" value="1"/>
</dbReference>
<dbReference type="Pfam" id="PF12122">
    <property type="entry name" value="Rhomboid_N"/>
    <property type="match status" value="1"/>
</dbReference>
<evidence type="ECO:0000259" key="10">
    <source>
        <dbReference type="Pfam" id="PF01694"/>
    </source>
</evidence>
<dbReference type="Gene3D" id="3.30.70.2350">
    <property type="match status" value="1"/>
</dbReference>
<evidence type="ECO:0000256" key="8">
    <source>
        <dbReference type="ARBA" id="ARBA00023136"/>
    </source>
</evidence>
<evidence type="ECO:0000256" key="2">
    <source>
        <dbReference type="ARBA" id="ARBA00009045"/>
    </source>
</evidence>
<comment type="caution">
    <text evidence="12">The sequence shown here is derived from an EMBL/GenBank/DDBJ whole genome shotgun (WGS) entry which is preliminary data.</text>
</comment>
<dbReference type="EMBL" id="BMDY01000016">
    <property type="protein sequence ID" value="GGB11856.1"/>
    <property type="molecule type" value="Genomic_DNA"/>
</dbReference>
<accession>A0ABQ1I365</accession>
<keyword evidence="13" id="KW-1185">Reference proteome</keyword>
<feature type="transmembrane region" description="Helical" evidence="9">
    <location>
        <begin position="140"/>
        <end position="164"/>
    </location>
</feature>
<organism evidence="12 13">
    <name type="scientific">Agarivorans gilvus</name>
    <dbReference type="NCBI Taxonomy" id="680279"/>
    <lineage>
        <taxon>Bacteria</taxon>
        <taxon>Pseudomonadati</taxon>
        <taxon>Pseudomonadota</taxon>
        <taxon>Gammaproteobacteria</taxon>
        <taxon>Alteromonadales</taxon>
        <taxon>Alteromonadaceae</taxon>
        <taxon>Agarivorans</taxon>
    </lineage>
</organism>
<dbReference type="InterPro" id="IPR050925">
    <property type="entry name" value="Rhomboid_protease_S54"/>
</dbReference>
<dbReference type="GO" id="GO:0008233">
    <property type="term" value="F:peptidase activity"/>
    <property type="evidence" value="ECO:0007669"/>
    <property type="project" value="UniProtKB-KW"/>
</dbReference>
<dbReference type="SUPFAM" id="SSF144091">
    <property type="entry name" value="Rhomboid-like"/>
    <property type="match status" value="1"/>
</dbReference>
<evidence type="ECO:0000313" key="12">
    <source>
        <dbReference type="EMBL" id="GGB11856.1"/>
    </source>
</evidence>
<evidence type="ECO:0000256" key="7">
    <source>
        <dbReference type="ARBA" id="ARBA00022989"/>
    </source>
</evidence>
<feature type="transmembrane region" description="Helical" evidence="9">
    <location>
        <begin position="176"/>
        <end position="193"/>
    </location>
</feature>
<keyword evidence="5 9" id="KW-0812">Transmembrane</keyword>
<evidence type="ECO:0000256" key="3">
    <source>
        <dbReference type="ARBA" id="ARBA00022475"/>
    </source>
</evidence>
<keyword evidence="3" id="KW-1003">Cell membrane</keyword>